<organism evidence="4 5">
    <name type="scientific">Cupriavidus neocaledonicus</name>
    <dbReference type="NCBI Taxonomy" id="1040979"/>
    <lineage>
        <taxon>Bacteria</taxon>
        <taxon>Pseudomonadati</taxon>
        <taxon>Pseudomonadota</taxon>
        <taxon>Betaproteobacteria</taxon>
        <taxon>Burkholderiales</taxon>
        <taxon>Burkholderiaceae</taxon>
        <taxon>Cupriavidus</taxon>
    </lineage>
</organism>
<feature type="domain" description="Type II/III secretion system secretin-like" evidence="3">
    <location>
        <begin position="272"/>
        <end position="403"/>
    </location>
</feature>
<evidence type="ECO:0000256" key="2">
    <source>
        <dbReference type="SAM" id="SignalP"/>
    </source>
</evidence>
<reference evidence="4 5" key="1">
    <citation type="submission" date="2018-01" db="EMBL/GenBank/DDBJ databases">
        <authorList>
            <person name="Clerissi C."/>
        </authorList>
    </citation>
    <scope>NUCLEOTIDE SEQUENCE [LARGE SCALE GENOMIC DNA]</scope>
    <source>
        <strain evidence="4">Cupriavidus taiwanensis STM 6082</strain>
    </source>
</reference>
<dbReference type="PRINTS" id="PR01032">
    <property type="entry name" value="PHAGEIV"/>
</dbReference>
<dbReference type="InterPro" id="IPR004846">
    <property type="entry name" value="T2SS/T3SS_dom"/>
</dbReference>
<comment type="similarity">
    <text evidence="1">Belongs to the bacterial secretin family.</text>
</comment>
<sequence length="428" mass="45981">MRRLFTLILLVAGAVNAAELPPPIPASLSGTTVPAAKSPARFDFQFVQVAQVLQVIYGEAIKTPYVLAPDVLTDQRTVSFRYDASSGDLRAFLGAFLDTLGMQAQSRGGVDFVTMKPKPDELRADEEKEVTVYRPKYRNVSYLSTLLRPIFPRGLTLNRSVTAPEGAKVMSNPPPGSAAAMVDQDSDTLVFAGTAKEVTMLNKLLPQLDVPGGEVAVRAVAYEVATTKEQGSAFQLALNLLGGKLSLGLGPAGVLPNAVRFTNNTIDAVFSALSDDSRFKVINSPNLRIRSGETGRLNVGQKVPVLGAVSYPQGAGQAVQSVEYQASGVIFELRPTVREGSIDITVTQQISDFVKTTTGVNNSPTLNTREVTSSVTMQDGEMILLGGLKMRKDTITSSGMSFLPRFLDTTSHQESESEILLVLQLNRI</sequence>
<evidence type="ECO:0000313" key="4">
    <source>
        <dbReference type="EMBL" id="SOZ35593.1"/>
    </source>
</evidence>
<accession>A0ABY1UYU7</accession>
<dbReference type="InterPro" id="IPR050810">
    <property type="entry name" value="Bact_Secretion_Sys_Channel"/>
</dbReference>
<dbReference type="PANTHER" id="PTHR30332">
    <property type="entry name" value="PROBABLE GENERAL SECRETION PATHWAY PROTEIN D"/>
    <property type="match status" value="1"/>
</dbReference>
<protein>
    <submittedName>
        <fullName evidence="4">Type II secretory pathway, component PulD</fullName>
    </submittedName>
</protein>
<gene>
    <name evidence="4" type="ORF">CBM2605_A190096</name>
</gene>
<evidence type="ECO:0000256" key="1">
    <source>
        <dbReference type="RuleBase" id="RU004003"/>
    </source>
</evidence>
<dbReference type="EMBL" id="OFTC01000011">
    <property type="protein sequence ID" value="SOZ35593.1"/>
    <property type="molecule type" value="Genomic_DNA"/>
</dbReference>
<dbReference type="Pfam" id="PF00263">
    <property type="entry name" value="Secretin"/>
    <property type="match status" value="1"/>
</dbReference>
<dbReference type="RefSeq" id="WP_018005387.1">
    <property type="nucleotide sequence ID" value="NZ_AQUR01000088.1"/>
</dbReference>
<evidence type="ECO:0000313" key="5">
    <source>
        <dbReference type="Proteomes" id="UP000256710"/>
    </source>
</evidence>
<dbReference type="Proteomes" id="UP000256710">
    <property type="component" value="Unassembled WGS sequence"/>
</dbReference>
<comment type="caution">
    <text evidence="4">The sequence shown here is derived from an EMBL/GenBank/DDBJ whole genome shotgun (WGS) entry which is preliminary data.</text>
</comment>
<name>A0ABY1UYU7_9BURK</name>
<keyword evidence="2" id="KW-0732">Signal</keyword>
<dbReference type="PANTHER" id="PTHR30332:SF17">
    <property type="entry name" value="TYPE IV PILIATION SYSTEM PROTEIN DR_0774-RELATED"/>
    <property type="match status" value="1"/>
</dbReference>
<feature type="signal peptide" evidence="2">
    <location>
        <begin position="1"/>
        <end position="17"/>
    </location>
</feature>
<evidence type="ECO:0000259" key="3">
    <source>
        <dbReference type="Pfam" id="PF00263"/>
    </source>
</evidence>
<proteinExistence type="inferred from homology"/>
<keyword evidence="5" id="KW-1185">Reference proteome</keyword>
<feature type="chain" id="PRO_5047507747" evidence="2">
    <location>
        <begin position="18"/>
        <end position="428"/>
    </location>
</feature>